<dbReference type="RefSeq" id="WP_078671391.1">
    <property type="nucleotide sequence ID" value="NZ_FUWZ01000004.1"/>
</dbReference>
<keyword evidence="2" id="KW-0489">Methyltransferase</keyword>
<evidence type="ECO:0000259" key="1">
    <source>
        <dbReference type="Pfam" id="PF08241"/>
    </source>
</evidence>
<dbReference type="Proteomes" id="UP000190367">
    <property type="component" value="Unassembled WGS sequence"/>
</dbReference>
<organism evidence="2 3">
    <name type="scientific">Chitinophaga eiseniae</name>
    <dbReference type="NCBI Taxonomy" id="634771"/>
    <lineage>
        <taxon>Bacteria</taxon>
        <taxon>Pseudomonadati</taxon>
        <taxon>Bacteroidota</taxon>
        <taxon>Chitinophagia</taxon>
        <taxon>Chitinophagales</taxon>
        <taxon>Chitinophagaceae</taxon>
        <taxon>Chitinophaga</taxon>
    </lineage>
</organism>
<dbReference type="Gene3D" id="3.40.50.150">
    <property type="entry name" value="Vaccinia Virus protein VP39"/>
    <property type="match status" value="1"/>
</dbReference>
<reference evidence="3" key="1">
    <citation type="submission" date="2017-02" db="EMBL/GenBank/DDBJ databases">
        <authorList>
            <person name="Varghese N."/>
            <person name="Submissions S."/>
        </authorList>
    </citation>
    <scope>NUCLEOTIDE SEQUENCE [LARGE SCALE GENOMIC DNA]</scope>
    <source>
        <strain evidence="3">DSM 22224</strain>
    </source>
</reference>
<protein>
    <submittedName>
        <fullName evidence="2">Methyltransferase domain-containing protein</fullName>
    </submittedName>
</protein>
<accession>A0A1T4T646</accession>
<dbReference type="SUPFAM" id="SSF53335">
    <property type="entry name" value="S-adenosyl-L-methionine-dependent methyltransferases"/>
    <property type="match status" value="1"/>
</dbReference>
<keyword evidence="3" id="KW-1185">Reference proteome</keyword>
<dbReference type="CDD" id="cd02440">
    <property type="entry name" value="AdoMet_MTases"/>
    <property type="match status" value="1"/>
</dbReference>
<dbReference type="InterPro" id="IPR013216">
    <property type="entry name" value="Methyltransf_11"/>
</dbReference>
<dbReference type="OrthoDB" id="3896938at2"/>
<dbReference type="PANTHER" id="PTHR43861">
    <property type="entry name" value="TRANS-ACONITATE 2-METHYLTRANSFERASE-RELATED"/>
    <property type="match status" value="1"/>
</dbReference>
<dbReference type="EMBL" id="FUWZ01000004">
    <property type="protein sequence ID" value="SKA35857.1"/>
    <property type="molecule type" value="Genomic_DNA"/>
</dbReference>
<evidence type="ECO:0000313" key="2">
    <source>
        <dbReference type="EMBL" id="SKA35857.1"/>
    </source>
</evidence>
<dbReference type="STRING" id="634771.SAMN04488128_10417"/>
<gene>
    <name evidence="2" type="ORF">SAMN04488128_10417</name>
</gene>
<dbReference type="GO" id="GO:0032259">
    <property type="term" value="P:methylation"/>
    <property type="evidence" value="ECO:0007669"/>
    <property type="project" value="UniProtKB-KW"/>
</dbReference>
<dbReference type="GO" id="GO:0008757">
    <property type="term" value="F:S-adenosylmethionine-dependent methyltransferase activity"/>
    <property type="evidence" value="ECO:0007669"/>
    <property type="project" value="InterPro"/>
</dbReference>
<proteinExistence type="predicted"/>
<dbReference type="PANTHER" id="PTHR43861:SF6">
    <property type="entry name" value="METHYLTRANSFERASE TYPE 11"/>
    <property type="match status" value="1"/>
</dbReference>
<dbReference type="AlphaFoldDB" id="A0A1T4T646"/>
<dbReference type="Pfam" id="PF08241">
    <property type="entry name" value="Methyltransf_11"/>
    <property type="match status" value="1"/>
</dbReference>
<feature type="domain" description="Methyltransferase type 11" evidence="1">
    <location>
        <begin position="43"/>
        <end position="132"/>
    </location>
</feature>
<keyword evidence="2" id="KW-0808">Transferase</keyword>
<evidence type="ECO:0000313" key="3">
    <source>
        <dbReference type="Proteomes" id="UP000190367"/>
    </source>
</evidence>
<sequence length="259" mass="29690">MINLIRTAERTSDATSINNYIFYRHLFAYNSIPSCYLTGKDVLELGCGAGYGMKILSETTNTYVAVDKKKPAVNLETSNIQYHQCRLPDLQTIPDERFDTIICFQVIEHIEEDDLLLAEIKRILRPNGSAFITTPNRSTTLVRNPFHIREYTPGEFSRILLRHFTHVEVMGVYGNEKVTAYYEANKKSVAKILSLDRWNLVNRAPAWLLRIPYSIMNNINRIMLFLAVPGDSNNITDADFFVARPGDDCLDLYTIVRKN</sequence>
<name>A0A1T4T646_9BACT</name>
<dbReference type="InterPro" id="IPR029063">
    <property type="entry name" value="SAM-dependent_MTases_sf"/>
</dbReference>